<dbReference type="PANTHER" id="PTHR39398">
    <property type="entry name" value="YALI0F14311P"/>
    <property type="match status" value="1"/>
</dbReference>
<dbReference type="STRING" id="1447883.A0A2B7YQP8"/>
<dbReference type="PANTHER" id="PTHR39398:SF1">
    <property type="entry name" value="CSN8_PSMD8_EIF3K DOMAIN-CONTAINING PROTEIN"/>
    <property type="match status" value="1"/>
</dbReference>
<feature type="compositionally biased region" description="Pro residues" evidence="1">
    <location>
        <begin position="83"/>
        <end position="96"/>
    </location>
</feature>
<dbReference type="EMBL" id="PDNA01000025">
    <property type="protein sequence ID" value="PGH23371.1"/>
    <property type="molecule type" value="Genomic_DNA"/>
</dbReference>
<protein>
    <recommendedName>
        <fullName evidence="4">CSN8/PSMD8/EIF3K domain-containing protein</fullName>
    </recommendedName>
</protein>
<dbReference type="Proteomes" id="UP000224634">
    <property type="component" value="Unassembled WGS sequence"/>
</dbReference>
<feature type="compositionally biased region" description="Low complexity" evidence="1">
    <location>
        <begin position="97"/>
        <end position="108"/>
    </location>
</feature>
<evidence type="ECO:0000313" key="3">
    <source>
        <dbReference type="Proteomes" id="UP000224634"/>
    </source>
</evidence>
<evidence type="ECO:0000313" key="2">
    <source>
        <dbReference type="EMBL" id="PGH23371.1"/>
    </source>
</evidence>
<name>A0A2B7YQP8_POLH7</name>
<gene>
    <name evidence="2" type="ORF">AJ80_02624</name>
</gene>
<feature type="compositionally biased region" description="Polar residues" evidence="1">
    <location>
        <begin position="1"/>
        <end position="10"/>
    </location>
</feature>
<dbReference type="Gene3D" id="1.25.40.990">
    <property type="match status" value="1"/>
</dbReference>
<evidence type="ECO:0000256" key="1">
    <source>
        <dbReference type="SAM" id="MobiDB-lite"/>
    </source>
</evidence>
<feature type="region of interest" description="Disordered" evidence="1">
    <location>
        <begin position="1"/>
        <end position="21"/>
    </location>
</feature>
<dbReference type="AlphaFoldDB" id="A0A2B7YQP8"/>
<accession>A0A2B7YQP8</accession>
<evidence type="ECO:0008006" key="4">
    <source>
        <dbReference type="Google" id="ProtNLM"/>
    </source>
</evidence>
<dbReference type="OrthoDB" id="2100128at2759"/>
<proteinExistence type="predicted"/>
<feature type="region of interest" description="Disordered" evidence="1">
    <location>
        <begin position="73"/>
        <end position="125"/>
    </location>
</feature>
<comment type="caution">
    <text evidence="2">The sequence shown here is derived from an EMBL/GenBank/DDBJ whole genome shotgun (WGS) entry which is preliminary data.</text>
</comment>
<reference evidence="2" key="1">
    <citation type="submission" date="2017-10" db="EMBL/GenBank/DDBJ databases">
        <title>Comparative genomics in systemic dimorphic fungi from Ajellomycetaceae.</title>
        <authorList>
            <person name="Munoz J.F."/>
            <person name="Mcewen J.G."/>
            <person name="Clay O.K."/>
            <person name="Cuomo C.A."/>
        </authorList>
    </citation>
    <scope>NUCLEOTIDE SEQUENCE [LARGE SCALE GENOMIC DNA]</scope>
    <source>
        <strain evidence="2">UAMH7299</strain>
    </source>
</reference>
<keyword evidence="3" id="KW-1185">Reference proteome</keyword>
<sequence length="340" mass="38046">MASIGQSPKASPNWPRHKQGIIDPLDQVGYVSKGDTKLLDTKAQESYYKKIVDRYMQFCSVYAKDLDAAFASLPKNPSDDPTRNPPVPGPILPAPASPQSQKSSDKPAGSPGAKSLPSPKPPVRSVDPAAKELSILLLSLRKLREAILATGSKTTINFSQRVHIFCVRTSILAQHPPSYYPPLERLLKHLHTSSNPLSASELHEFTTYLILDYACRQGDLEAAYELRARSRDRFGFQNSLIDRVLMALMHDNWVLFWKAKQDADGYTRCLMEWAVDLVRRRALKAIGKAYLTADVKYVLDCCAGQNEGWTWEKLVEKEGLGWKKEGNKVIIKMRRPIVAG</sequence>
<organism evidence="2 3">
    <name type="scientific">Polytolypa hystricis (strain UAMH7299)</name>
    <dbReference type="NCBI Taxonomy" id="1447883"/>
    <lineage>
        <taxon>Eukaryota</taxon>
        <taxon>Fungi</taxon>
        <taxon>Dikarya</taxon>
        <taxon>Ascomycota</taxon>
        <taxon>Pezizomycotina</taxon>
        <taxon>Eurotiomycetes</taxon>
        <taxon>Eurotiomycetidae</taxon>
        <taxon>Onygenales</taxon>
        <taxon>Onygenales incertae sedis</taxon>
        <taxon>Polytolypa</taxon>
    </lineage>
</organism>